<dbReference type="SUPFAM" id="SSF56349">
    <property type="entry name" value="DNA breaking-rejoining enzymes"/>
    <property type="match status" value="1"/>
</dbReference>
<reference evidence="4" key="1">
    <citation type="submission" date="2023-07" db="EMBL/GenBank/DDBJ databases">
        <authorList>
            <person name="Peeters C."/>
        </authorList>
    </citation>
    <scope>NUCLEOTIDE SEQUENCE</scope>
    <source>
        <strain evidence="4">R-77591</strain>
    </source>
</reference>
<dbReference type="GO" id="GO:0015074">
    <property type="term" value="P:DNA integration"/>
    <property type="evidence" value="ECO:0007669"/>
    <property type="project" value="UniProtKB-KW"/>
</dbReference>
<dbReference type="PROSITE" id="PS51898">
    <property type="entry name" value="TYR_RECOMBINASE"/>
    <property type="match status" value="1"/>
</dbReference>
<dbReference type="InterPro" id="IPR002104">
    <property type="entry name" value="Integrase_catalytic"/>
</dbReference>
<evidence type="ECO:0000259" key="3">
    <source>
        <dbReference type="PROSITE" id="PS51898"/>
    </source>
</evidence>
<dbReference type="AlphaFoldDB" id="A0AAD2AHJ1"/>
<dbReference type="PANTHER" id="PTHR30349">
    <property type="entry name" value="PHAGE INTEGRASE-RELATED"/>
    <property type="match status" value="1"/>
</dbReference>
<dbReference type="InterPro" id="IPR013762">
    <property type="entry name" value="Integrase-like_cat_sf"/>
</dbReference>
<evidence type="ECO:0000256" key="1">
    <source>
        <dbReference type="ARBA" id="ARBA00022908"/>
    </source>
</evidence>
<dbReference type="Pfam" id="PF00589">
    <property type="entry name" value="Phage_integrase"/>
    <property type="match status" value="1"/>
</dbReference>
<sequence>MALPKGLSEVKYQTKLGEVIKYRLRIKTKDFAFNKVFETFELAEQALNLSKTIAGRKILENAILGIQERDIEEERRQKLVSLLTEETLRVHLPNHYELHLKKPEIEDKDKKNNKVYKYMISAICNTEIPNYVVEDKQNPLEKMLKNLNPIMSKTVQQKLKKLGDFSIFEITEREILLYINKRLETVKKSTVKRELAFLSGFFARVSLFGEKYKSIENPVQKCLAKTNKLDGAFIKRDRRLEEGEEDKLYKALSEMRNPDMLKIVILAHDTGLRRSEILGLKWSQIKDCYKTTDPSKSFIRVYKGKNQEPRYVKVFSQGQIVIDSLEQKTDEEKVFNYTIEGFKTNMTRAIKKAGLVNFRFHDLRAELISKLFEAGFNSVIVANLANIDNQNYFDSTHKKIHDTREMLKSEVLTDEQIRMTGGHKNKNAQRGYVRLSKEVIGKINQLKNRDK</sequence>
<dbReference type="Proteomes" id="UP001190002">
    <property type="component" value="Unassembled WGS sequence"/>
</dbReference>
<evidence type="ECO:0000313" key="4">
    <source>
        <dbReference type="EMBL" id="CAJ0679091.1"/>
    </source>
</evidence>
<dbReference type="InterPro" id="IPR011010">
    <property type="entry name" value="DNA_brk_join_enz"/>
</dbReference>
<dbReference type="CDD" id="cd00796">
    <property type="entry name" value="INT_Rci_Hp1_C"/>
    <property type="match status" value="1"/>
</dbReference>
<feature type="domain" description="Tyr recombinase" evidence="3">
    <location>
        <begin position="235"/>
        <end position="412"/>
    </location>
</feature>
<organism evidence="4 5">
    <name type="scientific">Ralstonia mannitolilytica</name>
    <dbReference type="NCBI Taxonomy" id="105219"/>
    <lineage>
        <taxon>Bacteria</taxon>
        <taxon>Pseudomonadati</taxon>
        <taxon>Pseudomonadota</taxon>
        <taxon>Betaproteobacteria</taxon>
        <taxon>Burkholderiales</taxon>
        <taxon>Burkholderiaceae</taxon>
        <taxon>Ralstonia</taxon>
    </lineage>
</organism>
<dbReference type="PANTHER" id="PTHR30349:SF94">
    <property type="entry name" value="INTEGRASE_RECOMBINASE HI_1414-RELATED"/>
    <property type="match status" value="1"/>
</dbReference>
<accession>A0AAD2AHJ1</accession>
<name>A0AAD2AHJ1_9RALS</name>
<dbReference type="GO" id="GO:0003677">
    <property type="term" value="F:DNA binding"/>
    <property type="evidence" value="ECO:0007669"/>
    <property type="project" value="InterPro"/>
</dbReference>
<evidence type="ECO:0000256" key="2">
    <source>
        <dbReference type="ARBA" id="ARBA00023172"/>
    </source>
</evidence>
<protein>
    <recommendedName>
        <fullName evidence="3">Tyr recombinase domain-containing protein</fullName>
    </recommendedName>
</protein>
<dbReference type="EMBL" id="CATVXE010000001">
    <property type="protein sequence ID" value="CAJ0679091.1"/>
    <property type="molecule type" value="Genomic_DNA"/>
</dbReference>
<proteinExistence type="predicted"/>
<dbReference type="GO" id="GO:0006310">
    <property type="term" value="P:DNA recombination"/>
    <property type="evidence" value="ECO:0007669"/>
    <property type="project" value="UniProtKB-KW"/>
</dbReference>
<keyword evidence="2" id="KW-0233">DNA recombination</keyword>
<evidence type="ECO:0000313" key="5">
    <source>
        <dbReference type="Proteomes" id="UP001190002"/>
    </source>
</evidence>
<dbReference type="RefSeq" id="WP_316685585.1">
    <property type="nucleotide sequence ID" value="NZ_CATVXE010000001.1"/>
</dbReference>
<gene>
    <name evidence="4" type="ORF">R77591_00163</name>
</gene>
<keyword evidence="1" id="KW-0229">DNA integration</keyword>
<dbReference type="Gene3D" id="1.10.443.10">
    <property type="entry name" value="Intergrase catalytic core"/>
    <property type="match status" value="1"/>
</dbReference>
<comment type="caution">
    <text evidence="4">The sequence shown here is derived from an EMBL/GenBank/DDBJ whole genome shotgun (WGS) entry which is preliminary data.</text>
</comment>
<dbReference type="InterPro" id="IPR050090">
    <property type="entry name" value="Tyrosine_recombinase_XerCD"/>
</dbReference>